<accession>A0AAV5SPU4</accession>
<evidence type="ECO:0000313" key="2">
    <source>
        <dbReference type="EMBL" id="GMS81621.1"/>
    </source>
</evidence>
<reference evidence="2" key="1">
    <citation type="submission" date="2023-10" db="EMBL/GenBank/DDBJ databases">
        <title>Genome assembly of Pristionchus species.</title>
        <authorList>
            <person name="Yoshida K."/>
            <person name="Sommer R.J."/>
        </authorList>
    </citation>
    <scope>NUCLEOTIDE SEQUENCE</scope>
    <source>
        <strain evidence="2">RS0144</strain>
    </source>
</reference>
<feature type="non-terminal residue" evidence="2">
    <location>
        <position position="1"/>
    </location>
</feature>
<sequence length="70" mass="7585">PPFLEDPPTVAVESIIDSEPPSSGVTEFWSGSRFCCWFPIDADEEETSRGWIGESKRPPASGLDLASDAD</sequence>
<keyword evidence="3" id="KW-1185">Reference proteome</keyword>
<gene>
    <name evidence="2" type="ORF">PENTCL1PPCAC_3796</name>
</gene>
<dbReference type="Proteomes" id="UP001432027">
    <property type="component" value="Unassembled WGS sequence"/>
</dbReference>
<proteinExistence type="predicted"/>
<comment type="caution">
    <text evidence="2">The sequence shown here is derived from an EMBL/GenBank/DDBJ whole genome shotgun (WGS) entry which is preliminary data.</text>
</comment>
<feature type="non-terminal residue" evidence="2">
    <location>
        <position position="70"/>
    </location>
</feature>
<dbReference type="EMBL" id="BTSX01000001">
    <property type="protein sequence ID" value="GMS81621.1"/>
    <property type="molecule type" value="Genomic_DNA"/>
</dbReference>
<name>A0AAV5SPU4_9BILA</name>
<feature type="region of interest" description="Disordered" evidence="1">
    <location>
        <begin position="47"/>
        <end position="70"/>
    </location>
</feature>
<evidence type="ECO:0000313" key="3">
    <source>
        <dbReference type="Proteomes" id="UP001432027"/>
    </source>
</evidence>
<protein>
    <submittedName>
        <fullName evidence="2">Uncharacterized protein</fullName>
    </submittedName>
</protein>
<dbReference type="AlphaFoldDB" id="A0AAV5SPU4"/>
<evidence type="ECO:0000256" key="1">
    <source>
        <dbReference type="SAM" id="MobiDB-lite"/>
    </source>
</evidence>
<organism evidence="2 3">
    <name type="scientific">Pristionchus entomophagus</name>
    <dbReference type="NCBI Taxonomy" id="358040"/>
    <lineage>
        <taxon>Eukaryota</taxon>
        <taxon>Metazoa</taxon>
        <taxon>Ecdysozoa</taxon>
        <taxon>Nematoda</taxon>
        <taxon>Chromadorea</taxon>
        <taxon>Rhabditida</taxon>
        <taxon>Rhabditina</taxon>
        <taxon>Diplogasteromorpha</taxon>
        <taxon>Diplogasteroidea</taxon>
        <taxon>Neodiplogasteridae</taxon>
        <taxon>Pristionchus</taxon>
    </lineage>
</organism>